<accession>A0A6G7VQW8</accession>
<evidence type="ECO:0000313" key="4">
    <source>
        <dbReference type="Proteomes" id="UP000500791"/>
    </source>
</evidence>
<keyword evidence="3" id="KW-0614">Plasmid</keyword>
<evidence type="ECO:0000256" key="1">
    <source>
        <dbReference type="SAM" id="Coils"/>
    </source>
</evidence>
<organism evidence="3 4">
    <name type="scientific">Pontivivens nitratireducens</name>
    <dbReference type="NCBI Taxonomy" id="2758038"/>
    <lineage>
        <taxon>Bacteria</taxon>
        <taxon>Pseudomonadati</taxon>
        <taxon>Pseudomonadota</taxon>
        <taxon>Alphaproteobacteria</taxon>
        <taxon>Rhodobacterales</taxon>
        <taxon>Paracoccaceae</taxon>
        <taxon>Pontivivens</taxon>
    </lineage>
</organism>
<feature type="coiled-coil region" evidence="1">
    <location>
        <begin position="431"/>
        <end position="492"/>
    </location>
</feature>
<dbReference type="NCBIfam" id="TIGR03185">
    <property type="entry name" value="DNA_S_dndD"/>
    <property type="match status" value="1"/>
</dbReference>
<keyword evidence="4" id="KW-1185">Reference proteome</keyword>
<dbReference type="PANTHER" id="PTHR32114">
    <property type="entry name" value="ABC TRANSPORTER ABCH.3"/>
    <property type="match status" value="1"/>
</dbReference>
<gene>
    <name evidence="3" type="primary">dndD</name>
    <name evidence="3" type="ORF">G8E03_16325</name>
</gene>
<dbReference type="InterPro" id="IPR017599">
    <property type="entry name" value="DNA_S_DndD"/>
</dbReference>
<geneLocation type="plasmid" evidence="3 4">
    <name>unnamed4</name>
</geneLocation>
<dbReference type="Proteomes" id="UP000500791">
    <property type="component" value="Plasmid unnamed4"/>
</dbReference>
<evidence type="ECO:0000259" key="2">
    <source>
        <dbReference type="Pfam" id="PF13476"/>
    </source>
</evidence>
<sequence>MILQSLRLVNFGLYGGEHCFELAPDADGKKPVVLVVGHNGAGKTTFLESVRLALYGKRALGARVGQVEYERHLLKRINNFATDRSASVALAFKSQHLGNEDIYTVRRSWAARGASVVESLEFERNGASVDDIPSEDWNHYLEDLIPAGVSQLFFFDGEKIQDIADDQENTGLTDAIKSLLGIDILDQLRGDLALYKSRSMDQEGDNDLEGLGRDLEIAKSDLVLAEEEIGSLSAKRKRLARRSEASQKVFEQEGGSIALSRDTLSEELKRVETDLTKQTNALKSLVNGVAPFALAPKLLARFSADVELARGQQSAPAIDAFVSSFQEAVGKEDAKWTKAHFVRLRDFADRLQSSGSRMVLSMEPDWVMAKFAQVSDERVKMATLAVQLAELQKQRTILKDQLKNFRPGAASGAFEDLKSAEFELGAVETELNRKHAEATQARALVERLERELRKSQDAVFAMVKAEEKRDLATRAQAALNDYEERIVELRLASLSKHFIDAFGGLVTRKSLVRDVIVDPNTFQLKLLGEEGREITPSELSAGERQLFAISMLWALGRTSGRELPMIIDTPLSRLDRQHRTNLMANYVPRSSAQVIMLCTDTELTPDLADIITPYVSRRFEIGSVGGGQRTEITVLEPEQDAQVLLETTDAH</sequence>
<dbReference type="PANTHER" id="PTHR32114:SF2">
    <property type="entry name" value="ABC TRANSPORTER ABCH.3"/>
    <property type="match status" value="1"/>
</dbReference>
<dbReference type="GO" id="GO:0016887">
    <property type="term" value="F:ATP hydrolysis activity"/>
    <property type="evidence" value="ECO:0007669"/>
    <property type="project" value="InterPro"/>
</dbReference>
<dbReference type="SUPFAM" id="SSF52540">
    <property type="entry name" value="P-loop containing nucleoside triphosphate hydrolases"/>
    <property type="match status" value="1"/>
</dbReference>
<dbReference type="EMBL" id="CP049815">
    <property type="protein sequence ID" value="QIK42411.1"/>
    <property type="molecule type" value="Genomic_DNA"/>
</dbReference>
<reference evidence="3 4" key="1">
    <citation type="submission" date="2020-03" db="EMBL/GenBank/DDBJ databases">
        <title>Complete genome sequence of Monaibacterium sp. ALG8 with diverse plasmids.</title>
        <authorList>
            <person name="Sun C."/>
        </authorList>
    </citation>
    <scope>NUCLEOTIDE SEQUENCE [LARGE SCALE GENOMIC DNA]</scope>
    <source>
        <strain evidence="3 4">ALG8</strain>
        <plasmid evidence="3 4">unnamed4</plasmid>
    </source>
</reference>
<keyword evidence="1" id="KW-0175">Coiled coil</keyword>
<protein>
    <submittedName>
        <fullName evidence="3">DNA sulfur modification protein DndD</fullName>
    </submittedName>
</protein>
<dbReference type="InterPro" id="IPR027417">
    <property type="entry name" value="P-loop_NTPase"/>
</dbReference>
<feature type="domain" description="Rad50/SbcC-type AAA" evidence="2">
    <location>
        <begin position="5"/>
        <end position="276"/>
    </location>
</feature>
<dbReference type="Gene3D" id="3.40.50.300">
    <property type="entry name" value="P-loop containing nucleotide triphosphate hydrolases"/>
    <property type="match status" value="2"/>
</dbReference>
<dbReference type="AlphaFoldDB" id="A0A6G7VQW8"/>
<dbReference type="REBASE" id="395014">
    <property type="entry name" value="M.MspALG8DndDP"/>
</dbReference>
<name>A0A6G7VQW8_9RHOB</name>
<proteinExistence type="predicted"/>
<dbReference type="Pfam" id="PF13476">
    <property type="entry name" value="AAA_23"/>
    <property type="match status" value="1"/>
</dbReference>
<dbReference type="KEGG" id="mon:G8E03_16325"/>
<dbReference type="GO" id="GO:0006302">
    <property type="term" value="P:double-strand break repair"/>
    <property type="evidence" value="ECO:0007669"/>
    <property type="project" value="InterPro"/>
</dbReference>
<feature type="coiled-coil region" evidence="1">
    <location>
        <begin position="374"/>
        <end position="401"/>
    </location>
</feature>
<dbReference type="RefSeq" id="WP_166195102.1">
    <property type="nucleotide sequence ID" value="NZ_CP049815.1"/>
</dbReference>
<evidence type="ECO:0000313" key="3">
    <source>
        <dbReference type="EMBL" id="QIK42411.1"/>
    </source>
</evidence>
<feature type="coiled-coil region" evidence="1">
    <location>
        <begin position="208"/>
        <end position="281"/>
    </location>
</feature>
<dbReference type="InterPro" id="IPR038729">
    <property type="entry name" value="Rad50/SbcC_AAA"/>
</dbReference>